<protein>
    <submittedName>
        <fullName evidence="4">FOG: FHA domain</fullName>
    </submittedName>
</protein>
<dbReference type="Pfam" id="PF00498">
    <property type="entry name" value="FHA"/>
    <property type="match status" value="1"/>
</dbReference>
<dbReference type="InterPro" id="IPR022128">
    <property type="entry name" value="FhaA_N"/>
</dbReference>
<accession>A0A0X8XV85</accession>
<dbReference type="SUPFAM" id="SSF49879">
    <property type="entry name" value="SMAD/FHA domain"/>
    <property type="match status" value="1"/>
</dbReference>
<dbReference type="Gene3D" id="2.60.200.20">
    <property type="match status" value="1"/>
</dbReference>
<evidence type="ECO:0000313" key="7">
    <source>
        <dbReference type="Proteomes" id="UP000319986"/>
    </source>
</evidence>
<feature type="compositionally biased region" description="Basic and acidic residues" evidence="2">
    <location>
        <begin position="213"/>
        <end position="227"/>
    </location>
</feature>
<sequence length="365" mass="39024">MDLFGRFRKLDSSLQRGLDNGFARVFGGEVVPAEIDELLKQEVEDALMEDSAGALHAPSTYEVHLAARDHDNLISQRPDLDHELRDRINRFIRNEGWTTSAPLTVDLVRDDGMHTGQLKCRSSFTAAHQRAAAEEKKGTASSSAASPGTSTDAPEWPSSEPDSGRSPVARPYNADGDARAAAGAASAGSLAGLAHPQGRASSASAWGQPTSAPEKRPESRPEQRPEAQPEPASEPERRPEPAPETEVVPGPTAEAVHGADGATGASEGTPQRTVTLHLQDGSDRTYVLNQGSNTIGRGNQVDFRLPDTGVSRRHGDITWDGFDAVYTDLRSTNGTTVNDIPVENWLLADGDVISLGHSSIEVRFS</sequence>
<evidence type="ECO:0000313" key="5">
    <source>
        <dbReference type="EMBL" id="GEC87586.1"/>
    </source>
</evidence>
<dbReference type="RefSeq" id="WP_073884818.1">
    <property type="nucleotide sequence ID" value="NZ_BJNT01000031.1"/>
</dbReference>
<feature type="compositionally biased region" description="Low complexity" evidence="2">
    <location>
        <begin position="139"/>
        <end position="154"/>
    </location>
</feature>
<dbReference type="GeneID" id="82888970"/>
<dbReference type="AlphaFoldDB" id="A0A0X8XV85"/>
<dbReference type="Pfam" id="PF12401">
    <property type="entry name" value="FhaA_N"/>
    <property type="match status" value="1"/>
</dbReference>
<dbReference type="EMBL" id="FAUH01000030">
    <property type="protein sequence ID" value="CUU67531.1"/>
    <property type="molecule type" value="Genomic_DNA"/>
</dbReference>
<dbReference type="CDD" id="cd22668">
    <property type="entry name" value="FHA_FhaA-like"/>
    <property type="match status" value="1"/>
</dbReference>
<feature type="region of interest" description="Disordered" evidence="2">
    <location>
        <begin position="129"/>
        <end position="270"/>
    </location>
</feature>
<dbReference type="PROSITE" id="PS50006">
    <property type="entry name" value="FHA_DOMAIN"/>
    <property type="match status" value="1"/>
</dbReference>
<feature type="compositionally biased region" description="Polar residues" evidence="2">
    <location>
        <begin position="199"/>
        <end position="211"/>
    </location>
</feature>
<feature type="domain" description="FHA" evidence="3">
    <location>
        <begin position="293"/>
        <end position="342"/>
    </location>
</feature>
<reference evidence="6" key="2">
    <citation type="submission" date="2015-11" db="EMBL/GenBank/DDBJ databases">
        <authorList>
            <person name="Dugat-Bony E."/>
        </authorList>
    </citation>
    <scope>NUCLEOTIDE SEQUENCE [LARGE SCALE GENOMIC DNA]</scope>
    <source>
        <strain evidence="6">Mu292</strain>
    </source>
</reference>
<dbReference type="SMART" id="SM00240">
    <property type="entry name" value="FHA"/>
    <property type="match status" value="1"/>
</dbReference>
<dbReference type="PANTHER" id="PTHR23308">
    <property type="entry name" value="NUCLEAR INHIBITOR OF PROTEIN PHOSPHATASE-1"/>
    <property type="match status" value="1"/>
</dbReference>
<dbReference type="Gene3D" id="3.30.2320.60">
    <property type="entry name" value="FhaA, phosphopeptide-binding domain (DUF3662)"/>
    <property type="match status" value="1"/>
</dbReference>
<dbReference type="InterPro" id="IPR008984">
    <property type="entry name" value="SMAD_FHA_dom_sf"/>
</dbReference>
<feature type="compositionally biased region" description="Low complexity" evidence="2">
    <location>
        <begin position="179"/>
        <end position="194"/>
    </location>
</feature>
<name>A0A0X8XV85_9CORY</name>
<dbReference type="Proteomes" id="UP000319986">
    <property type="component" value="Unassembled WGS sequence"/>
</dbReference>
<dbReference type="EMBL" id="BJNT01000031">
    <property type="protein sequence ID" value="GEC87586.1"/>
    <property type="molecule type" value="Genomic_DNA"/>
</dbReference>
<dbReference type="InterPro" id="IPR000253">
    <property type="entry name" value="FHA_dom"/>
</dbReference>
<evidence type="ECO:0000256" key="1">
    <source>
        <dbReference type="ARBA" id="ARBA00022553"/>
    </source>
</evidence>
<reference evidence="5 7" key="3">
    <citation type="submission" date="2019-06" db="EMBL/GenBank/DDBJ databases">
        <title>Whole genome shotgun sequence of Corynebacterium variabile NBRC 15286.</title>
        <authorList>
            <person name="Hosoyama A."/>
            <person name="Uohara A."/>
            <person name="Ohji S."/>
            <person name="Ichikawa N."/>
        </authorList>
    </citation>
    <scope>NUCLEOTIDE SEQUENCE [LARGE SCALE GENOMIC DNA]</scope>
    <source>
        <strain evidence="5 7">NBRC 15286</strain>
    </source>
</reference>
<dbReference type="OrthoDB" id="151099at2"/>
<gene>
    <name evidence="5" type="ORF">CVA01_29000</name>
    <name evidence="4" type="ORF">CVAR292_02894</name>
</gene>
<dbReference type="Proteomes" id="UP000182498">
    <property type="component" value="Unassembled WGS sequence"/>
</dbReference>
<dbReference type="InterPro" id="IPR050923">
    <property type="entry name" value="Cell_Proc_Reg/RNA_Proc"/>
</dbReference>
<proteinExistence type="predicted"/>
<reference evidence="4" key="1">
    <citation type="submission" date="2015-11" db="EMBL/GenBank/DDBJ databases">
        <authorList>
            <person name="Zhang Y."/>
            <person name="Guo Z."/>
        </authorList>
    </citation>
    <scope>NUCLEOTIDE SEQUENCE [LARGE SCALE GENOMIC DNA]</scope>
    <source>
        <strain evidence="4">Mu292</strain>
    </source>
</reference>
<evidence type="ECO:0000259" key="3">
    <source>
        <dbReference type="PROSITE" id="PS50006"/>
    </source>
</evidence>
<evidence type="ECO:0000313" key="4">
    <source>
        <dbReference type="EMBL" id="CUU67531.1"/>
    </source>
</evidence>
<organism evidence="4 6">
    <name type="scientific">Corynebacterium variabile</name>
    <dbReference type="NCBI Taxonomy" id="1727"/>
    <lineage>
        <taxon>Bacteria</taxon>
        <taxon>Bacillati</taxon>
        <taxon>Actinomycetota</taxon>
        <taxon>Actinomycetes</taxon>
        <taxon>Mycobacteriales</taxon>
        <taxon>Corynebacteriaceae</taxon>
        <taxon>Corynebacterium</taxon>
    </lineage>
</organism>
<keyword evidence="6" id="KW-1185">Reference proteome</keyword>
<dbReference type="InterPro" id="IPR042287">
    <property type="entry name" value="FhaA_N_sf"/>
</dbReference>
<evidence type="ECO:0000313" key="6">
    <source>
        <dbReference type="Proteomes" id="UP000182498"/>
    </source>
</evidence>
<evidence type="ECO:0000256" key="2">
    <source>
        <dbReference type="SAM" id="MobiDB-lite"/>
    </source>
</evidence>
<keyword evidence="1" id="KW-0597">Phosphoprotein</keyword>